<comment type="caution">
    <text evidence="6">The sequence shown here is derived from an EMBL/GenBank/DDBJ whole genome shotgun (WGS) entry which is preliminary data.</text>
</comment>
<feature type="domain" description="D-isomer specific 2-hydroxyacid dehydrogenase NAD-binding" evidence="5">
    <location>
        <begin position="105"/>
        <end position="278"/>
    </location>
</feature>
<comment type="similarity">
    <text evidence="3">Belongs to the D-isomer specific 2-hydroxyacid dehydrogenase family.</text>
</comment>
<evidence type="ECO:0000259" key="5">
    <source>
        <dbReference type="Pfam" id="PF02826"/>
    </source>
</evidence>
<name>A0A2S8F1T2_9BACT</name>
<dbReference type="InterPro" id="IPR006140">
    <property type="entry name" value="D-isomer_DH_NAD-bd"/>
</dbReference>
<dbReference type="Pfam" id="PF02826">
    <property type="entry name" value="2-Hacid_dh_C"/>
    <property type="match status" value="1"/>
</dbReference>
<dbReference type="OrthoDB" id="277029at2"/>
<keyword evidence="1 3" id="KW-0560">Oxidoreductase</keyword>
<dbReference type="InterPro" id="IPR036291">
    <property type="entry name" value="NAD(P)-bd_dom_sf"/>
</dbReference>
<gene>
    <name evidence="6" type="ORF">C5Y96_20685</name>
</gene>
<dbReference type="GO" id="GO:0051287">
    <property type="term" value="F:NAD binding"/>
    <property type="evidence" value="ECO:0007669"/>
    <property type="project" value="InterPro"/>
</dbReference>
<dbReference type="Proteomes" id="UP000240009">
    <property type="component" value="Unassembled WGS sequence"/>
</dbReference>
<dbReference type="SUPFAM" id="SSF52283">
    <property type="entry name" value="Formate/glycerate dehydrogenase catalytic domain-like"/>
    <property type="match status" value="1"/>
</dbReference>
<dbReference type="RefSeq" id="WP_105357348.1">
    <property type="nucleotide sequence ID" value="NZ_PUIA01000069.1"/>
</dbReference>
<dbReference type="Pfam" id="PF00389">
    <property type="entry name" value="2-Hacid_dh"/>
    <property type="match status" value="1"/>
</dbReference>
<dbReference type="PANTHER" id="PTHR43333">
    <property type="entry name" value="2-HACID_DH_C DOMAIN-CONTAINING PROTEIN"/>
    <property type="match status" value="1"/>
</dbReference>
<evidence type="ECO:0000256" key="1">
    <source>
        <dbReference type="ARBA" id="ARBA00023002"/>
    </source>
</evidence>
<sequence>MKIALCYQTQPEFVEAIQQVAPDAEVIDAGQEGIAEAILDADIFCGHAKVPMPWAEVVQKGKLKWIQSSAAGMDHCLVPEVIASDIIVSSASGLFANQVAEQTCSLLLGLIRSLPVFFRAQTVKDYTRRPTHDLHGKTVGIVGLGGNGRRIAEIMSAFRTRILATDLFPYDCPPHVEQLWPADRLDDLLAQSDVVILTLPLNASTYHIIDEGRFAAMKQDAWFINVARGQVVKESALVEALQSKKLLGAGVDVAEIEPLPAESPLWTMENVIISPHVGAQGATRNADATQLFCTNLRRYLNGEPPINLVDKQLGFPVRKPTT</sequence>
<dbReference type="EMBL" id="PUIA01000069">
    <property type="protein sequence ID" value="PQO25874.1"/>
    <property type="molecule type" value="Genomic_DNA"/>
</dbReference>
<dbReference type="PANTHER" id="PTHR43333:SF1">
    <property type="entry name" value="D-ISOMER SPECIFIC 2-HYDROXYACID DEHYDROGENASE NAD-BINDING DOMAIN-CONTAINING PROTEIN"/>
    <property type="match status" value="1"/>
</dbReference>
<proteinExistence type="inferred from homology"/>
<evidence type="ECO:0000256" key="2">
    <source>
        <dbReference type="ARBA" id="ARBA00023027"/>
    </source>
</evidence>
<dbReference type="AlphaFoldDB" id="A0A2S8F1T2"/>
<evidence type="ECO:0000313" key="6">
    <source>
        <dbReference type="EMBL" id="PQO25874.1"/>
    </source>
</evidence>
<keyword evidence="2" id="KW-0520">NAD</keyword>
<organism evidence="6 7">
    <name type="scientific">Blastopirellula marina</name>
    <dbReference type="NCBI Taxonomy" id="124"/>
    <lineage>
        <taxon>Bacteria</taxon>
        <taxon>Pseudomonadati</taxon>
        <taxon>Planctomycetota</taxon>
        <taxon>Planctomycetia</taxon>
        <taxon>Pirellulales</taxon>
        <taxon>Pirellulaceae</taxon>
        <taxon>Blastopirellula</taxon>
    </lineage>
</organism>
<evidence type="ECO:0000256" key="3">
    <source>
        <dbReference type="RuleBase" id="RU003719"/>
    </source>
</evidence>
<dbReference type="Gene3D" id="3.40.50.720">
    <property type="entry name" value="NAD(P)-binding Rossmann-like Domain"/>
    <property type="match status" value="2"/>
</dbReference>
<dbReference type="GO" id="GO:0016616">
    <property type="term" value="F:oxidoreductase activity, acting on the CH-OH group of donors, NAD or NADP as acceptor"/>
    <property type="evidence" value="ECO:0007669"/>
    <property type="project" value="InterPro"/>
</dbReference>
<dbReference type="InterPro" id="IPR006139">
    <property type="entry name" value="D-isomer_2_OHA_DH_cat_dom"/>
</dbReference>
<accession>A0A2S8F1T2</accession>
<protein>
    <submittedName>
        <fullName evidence="6">D-2-hydroxyacid dehydrogenase</fullName>
    </submittedName>
</protein>
<dbReference type="CDD" id="cd05300">
    <property type="entry name" value="2-Hacid_dh_1"/>
    <property type="match status" value="1"/>
</dbReference>
<reference evidence="6 7" key="1">
    <citation type="submission" date="2018-02" db="EMBL/GenBank/DDBJ databases">
        <title>Comparative genomes isolates from brazilian mangrove.</title>
        <authorList>
            <person name="Araujo J.E."/>
            <person name="Taketani R.G."/>
            <person name="Silva M.C.P."/>
            <person name="Loureco M.V."/>
            <person name="Andreote F.D."/>
        </authorList>
    </citation>
    <scope>NUCLEOTIDE SEQUENCE [LARGE SCALE GENOMIC DNA]</scope>
    <source>
        <strain evidence="6 7">HEX-2 MGV</strain>
    </source>
</reference>
<evidence type="ECO:0000259" key="4">
    <source>
        <dbReference type="Pfam" id="PF00389"/>
    </source>
</evidence>
<feature type="domain" description="D-isomer specific 2-hydroxyacid dehydrogenase catalytic" evidence="4">
    <location>
        <begin position="8"/>
        <end position="309"/>
    </location>
</feature>
<evidence type="ECO:0000313" key="7">
    <source>
        <dbReference type="Proteomes" id="UP000240009"/>
    </source>
</evidence>
<dbReference type="SUPFAM" id="SSF51735">
    <property type="entry name" value="NAD(P)-binding Rossmann-fold domains"/>
    <property type="match status" value="1"/>
</dbReference>